<evidence type="ECO:0000256" key="1">
    <source>
        <dbReference type="SAM" id="MobiDB-lite"/>
    </source>
</evidence>
<evidence type="ECO:0000313" key="2">
    <source>
        <dbReference type="EMBL" id="KAK7044957.1"/>
    </source>
</evidence>
<dbReference type="AlphaFoldDB" id="A0AAW0D122"/>
<keyword evidence="3" id="KW-1185">Reference proteome</keyword>
<organism evidence="2 3">
    <name type="scientific">Favolaschia claudopus</name>
    <dbReference type="NCBI Taxonomy" id="2862362"/>
    <lineage>
        <taxon>Eukaryota</taxon>
        <taxon>Fungi</taxon>
        <taxon>Dikarya</taxon>
        <taxon>Basidiomycota</taxon>
        <taxon>Agaricomycotina</taxon>
        <taxon>Agaricomycetes</taxon>
        <taxon>Agaricomycetidae</taxon>
        <taxon>Agaricales</taxon>
        <taxon>Marasmiineae</taxon>
        <taxon>Mycenaceae</taxon>
        <taxon>Favolaschia</taxon>
    </lineage>
</organism>
<comment type="caution">
    <text evidence="2">The sequence shown here is derived from an EMBL/GenBank/DDBJ whole genome shotgun (WGS) entry which is preliminary data.</text>
</comment>
<sequence>MLSLEPGIPMNPQYEYTNHGLELLKSNPDLHEDLKIAHATKSYNGLRASVLLQRPDYILPQTAQKLLTELKASMTSFVRADSPVVRWSSQPPSSNPDLAAHVDSLQLLGDDLPLVMLKDLGGFIDDSILSSRVQNLFMRGKKTVIVNASGSGKTRLTFEGLCHNWGFYFAMQRALTRGDGSKDLAVMTGHIGAVLNPAAPPESLERHHAAAERHLSQVLLARLLIFDIFVECCVGEGLTEEHKKQWLFLQVFPSLGNTADIFKTLAVFLGDYDTKFMIPETVAHIRKLLGPDSHLFFVLDEAQTAADTFPKAFDVNYGTYPYLRKIVDTWDMHFSPDSISWVIAGTRISKRVFEAPQYVDKIRWTSDTGSLDDPALHEQYMRQFLPPSLLDTDSGKAFLQRAWAWTRGRHRYTASLLTELLVWNFQQPHTVLDTYIEKATHFRPTDGKQWTEAESSENIIIPANLDSLTFSTHDFSSLNHLDARDTLREVIYHYTAADRPWPIFGQDMIEASANLGRFMDGDLREVAFNEPIALVGGASFLTELPSNSYFQWYTFVDNCFIALQRTPPPSSKAFASCLVFYFSRIFAFKPTLSDIFTFASPVPAWARQSVELLDLRGTSNSIHGSPATSARNLEEVLAWLEHASTPFCIPAAKASTPDLLFLLRLKNGACMTVVMRLSSGDGDGAQLLADLEETRLFCDSETHADSSSRQQVMELLATLSDAHGLVDPPNLGKKRGRRKKKVESTPPPLLRVVAAFKNQIDADTLPVASGTLPGSQAVLSNETFQRFLSTLPPKTFVEAVAANVLRMSRDSPAAEGVDEGSERGTNDRELVSGELYEDITVEPGSVAVSESIILKRKREHGDGSSGIISLENADSESGETTKKARLPAVVSPSDRVLRSRARKGAGESPRY</sequence>
<feature type="region of interest" description="Disordered" evidence="1">
    <location>
        <begin position="858"/>
        <end position="911"/>
    </location>
</feature>
<proteinExistence type="predicted"/>
<accession>A0AAW0D122</accession>
<evidence type="ECO:0000313" key="3">
    <source>
        <dbReference type="Proteomes" id="UP001362999"/>
    </source>
</evidence>
<reference evidence="2 3" key="1">
    <citation type="journal article" date="2024" name="J Genomics">
        <title>Draft genome sequencing and assembly of Favolaschia claudopus CIRM-BRFM 2984 isolated from oak limbs.</title>
        <authorList>
            <person name="Navarro D."/>
            <person name="Drula E."/>
            <person name="Chaduli D."/>
            <person name="Cazenave R."/>
            <person name="Ahrendt S."/>
            <person name="Wang J."/>
            <person name="Lipzen A."/>
            <person name="Daum C."/>
            <person name="Barry K."/>
            <person name="Grigoriev I.V."/>
            <person name="Favel A."/>
            <person name="Rosso M.N."/>
            <person name="Martin F."/>
        </authorList>
    </citation>
    <scope>NUCLEOTIDE SEQUENCE [LARGE SCALE GENOMIC DNA]</scope>
    <source>
        <strain evidence="2 3">CIRM-BRFM 2984</strain>
    </source>
</reference>
<gene>
    <name evidence="2" type="ORF">R3P38DRAFT_2881878</name>
</gene>
<dbReference type="Proteomes" id="UP001362999">
    <property type="component" value="Unassembled WGS sequence"/>
</dbReference>
<dbReference type="EMBL" id="JAWWNJ010000011">
    <property type="protein sequence ID" value="KAK7044957.1"/>
    <property type="molecule type" value="Genomic_DNA"/>
</dbReference>
<name>A0AAW0D122_9AGAR</name>
<protein>
    <submittedName>
        <fullName evidence="2">Uncharacterized protein</fullName>
    </submittedName>
</protein>